<gene>
    <name evidence="2" type="ORF">JZ751_007997</name>
</gene>
<feature type="compositionally biased region" description="Basic residues" evidence="1">
    <location>
        <begin position="1"/>
        <end position="11"/>
    </location>
</feature>
<dbReference type="AlphaFoldDB" id="A0A8T2P188"/>
<dbReference type="Proteomes" id="UP000824540">
    <property type="component" value="Unassembled WGS sequence"/>
</dbReference>
<feature type="compositionally biased region" description="Basic and acidic residues" evidence="1">
    <location>
        <begin position="12"/>
        <end position="24"/>
    </location>
</feature>
<keyword evidence="3" id="KW-1185">Reference proteome</keyword>
<name>A0A8T2P188_9TELE</name>
<organism evidence="2 3">
    <name type="scientific">Albula glossodonta</name>
    <name type="common">roundjaw bonefish</name>
    <dbReference type="NCBI Taxonomy" id="121402"/>
    <lineage>
        <taxon>Eukaryota</taxon>
        <taxon>Metazoa</taxon>
        <taxon>Chordata</taxon>
        <taxon>Craniata</taxon>
        <taxon>Vertebrata</taxon>
        <taxon>Euteleostomi</taxon>
        <taxon>Actinopterygii</taxon>
        <taxon>Neopterygii</taxon>
        <taxon>Teleostei</taxon>
        <taxon>Albuliformes</taxon>
        <taxon>Albulidae</taxon>
        <taxon>Albula</taxon>
    </lineage>
</organism>
<feature type="region of interest" description="Disordered" evidence="1">
    <location>
        <begin position="1"/>
        <end position="24"/>
    </location>
</feature>
<evidence type="ECO:0000256" key="1">
    <source>
        <dbReference type="SAM" id="MobiDB-lite"/>
    </source>
</evidence>
<evidence type="ECO:0000313" key="3">
    <source>
        <dbReference type="Proteomes" id="UP000824540"/>
    </source>
</evidence>
<reference evidence="2" key="1">
    <citation type="thesis" date="2021" institute="BYU ScholarsArchive" country="Provo, UT, USA">
        <title>Applications of and Algorithms for Genome Assembly and Genomic Analyses with an Emphasis on Marine Teleosts.</title>
        <authorList>
            <person name="Pickett B.D."/>
        </authorList>
    </citation>
    <scope>NUCLEOTIDE SEQUENCE</scope>
    <source>
        <strain evidence="2">HI-2016</strain>
    </source>
</reference>
<proteinExistence type="predicted"/>
<evidence type="ECO:0000313" key="2">
    <source>
        <dbReference type="EMBL" id="KAG9346174.1"/>
    </source>
</evidence>
<protein>
    <submittedName>
        <fullName evidence="2">Uncharacterized protein</fullName>
    </submittedName>
</protein>
<dbReference type="EMBL" id="JAFBMS010000016">
    <property type="protein sequence ID" value="KAG9346174.1"/>
    <property type="molecule type" value="Genomic_DNA"/>
</dbReference>
<accession>A0A8T2P188</accession>
<sequence length="140" mass="16515">MANIGPRRHSVLKGDREQEVSENRCGHDSIGIVTRLKGRHMQSFPTHMSVRQQRRSQRFLTLTHRNQTTRDRREYEILKKWQIKTNDYVGFLSSPLTDAFPCYPPSKSSFIIVHFYVRGVDKNREIGRQGRVNKKHFSVF</sequence>
<comment type="caution">
    <text evidence="2">The sequence shown here is derived from an EMBL/GenBank/DDBJ whole genome shotgun (WGS) entry which is preliminary data.</text>
</comment>